<reference evidence="3" key="1">
    <citation type="submission" date="2016-10" db="EMBL/GenBank/DDBJ databases">
        <title>Sequence of Gallionella enrichment culture.</title>
        <authorList>
            <person name="Poehlein A."/>
            <person name="Muehling M."/>
            <person name="Daniel R."/>
        </authorList>
    </citation>
    <scope>NUCLEOTIDE SEQUENCE</scope>
</reference>
<dbReference type="InterPro" id="IPR006976">
    <property type="entry name" value="VanZ-like"/>
</dbReference>
<evidence type="ECO:0000313" key="3">
    <source>
        <dbReference type="EMBL" id="OIQ71029.1"/>
    </source>
</evidence>
<dbReference type="InterPro" id="IPR017015">
    <property type="entry name" value="UCP033367_VanZ"/>
</dbReference>
<proteinExistence type="predicted"/>
<sequence>MIQRISNIAGWLVLAFIVFATLSPIADRPVVAGPHLEHFAAFALMGLAFGLAYPNRVLLVVVIVAGAAFGLEALQLLTPDRHGRVIDALVKALGGICGISVGQMASFLLRLKTARSD</sequence>
<keyword evidence="1" id="KW-1133">Transmembrane helix</keyword>
<gene>
    <name evidence="3" type="ORF">GALL_473550</name>
</gene>
<dbReference type="Pfam" id="PF04892">
    <property type="entry name" value="VanZ"/>
    <property type="match status" value="1"/>
</dbReference>
<feature type="transmembrane region" description="Helical" evidence="1">
    <location>
        <begin position="7"/>
        <end position="26"/>
    </location>
</feature>
<feature type="domain" description="VanZ-like" evidence="2">
    <location>
        <begin position="36"/>
        <end position="101"/>
    </location>
</feature>
<feature type="transmembrane region" description="Helical" evidence="1">
    <location>
        <begin position="32"/>
        <end position="50"/>
    </location>
</feature>
<dbReference type="AlphaFoldDB" id="A0A1J5Q545"/>
<evidence type="ECO:0000259" key="2">
    <source>
        <dbReference type="Pfam" id="PF04892"/>
    </source>
</evidence>
<protein>
    <submittedName>
        <fullName evidence="3">VanZ like family protein</fullName>
    </submittedName>
</protein>
<comment type="caution">
    <text evidence="3">The sequence shown here is derived from an EMBL/GenBank/DDBJ whole genome shotgun (WGS) entry which is preliminary data.</text>
</comment>
<feature type="transmembrane region" description="Helical" evidence="1">
    <location>
        <begin position="57"/>
        <end position="77"/>
    </location>
</feature>
<accession>A0A1J5Q545</accession>
<keyword evidence="1" id="KW-0812">Transmembrane</keyword>
<feature type="transmembrane region" description="Helical" evidence="1">
    <location>
        <begin position="89"/>
        <end position="109"/>
    </location>
</feature>
<dbReference type="PIRSF" id="PIRSF033367">
    <property type="entry name" value="UCP033367_VanZ"/>
    <property type="match status" value="1"/>
</dbReference>
<evidence type="ECO:0000256" key="1">
    <source>
        <dbReference type="SAM" id="Phobius"/>
    </source>
</evidence>
<organism evidence="3">
    <name type="scientific">mine drainage metagenome</name>
    <dbReference type="NCBI Taxonomy" id="410659"/>
    <lineage>
        <taxon>unclassified sequences</taxon>
        <taxon>metagenomes</taxon>
        <taxon>ecological metagenomes</taxon>
    </lineage>
</organism>
<keyword evidence="1" id="KW-0472">Membrane</keyword>
<dbReference type="EMBL" id="MLJW01003909">
    <property type="protein sequence ID" value="OIQ71029.1"/>
    <property type="molecule type" value="Genomic_DNA"/>
</dbReference>
<name>A0A1J5Q545_9ZZZZ</name>